<keyword evidence="2 3" id="KW-0808">Transferase</keyword>
<dbReference type="Proteomes" id="UP000087766">
    <property type="component" value="Chromosome 11"/>
</dbReference>
<dbReference type="GO" id="GO:0080043">
    <property type="term" value="F:quercetin 3-O-glucosyltransferase activity"/>
    <property type="evidence" value="ECO:0007669"/>
    <property type="project" value="TreeGrafter"/>
</dbReference>
<keyword evidence="3" id="KW-0328">Glycosyltransferase</keyword>
<dbReference type="FunFam" id="3.40.50.2000:FF:000040">
    <property type="entry name" value="UDP-glycosyltransferase 76C1"/>
    <property type="match status" value="1"/>
</dbReference>
<dbReference type="OrthoDB" id="5835829at2759"/>
<evidence type="ECO:0000256" key="3">
    <source>
        <dbReference type="RuleBase" id="RU003718"/>
    </source>
</evidence>
<dbReference type="RefSeq" id="XP_014519473.1">
    <property type="nucleotide sequence ID" value="XM_014663987.2"/>
</dbReference>
<dbReference type="AlphaFoldDB" id="A0A1S3VM74"/>
<dbReference type="PANTHER" id="PTHR11926">
    <property type="entry name" value="GLUCOSYL/GLUCURONOSYL TRANSFERASES"/>
    <property type="match status" value="1"/>
</dbReference>
<dbReference type="KEGG" id="vra:106776508"/>
<comment type="similarity">
    <text evidence="1 3">Belongs to the UDP-glycosyltransferase family.</text>
</comment>
<dbReference type="CDD" id="cd03784">
    <property type="entry name" value="GT1_Gtf-like"/>
    <property type="match status" value="1"/>
</dbReference>
<feature type="signal peptide" evidence="5">
    <location>
        <begin position="1"/>
        <end position="19"/>
    </location>
</feature>
<evidence type="ECO:0000256" key="5">
    <source>
        <dbReference type="SAM" id="SignalP"/>
    </source>
</evidence>
<evidence type="ECO:0000256" key="4">
    <source>
        <dbReference type="RuleBase" id="RU362057"/>
    </source>
</evidence>
<organism evidence="6 7">
    <name type="scientific">Vigna radiata var. radiata</name>
    <name type="common">Mung bean</name>
    <name type="synonym">Phaseolus aureus</name>
    <dbReference type="NCBI Taxonomy" id="3916"/>
    <lineage>
        <taxon>Eukaryota</taxon>
        <taxon>Viridiplantae</taxon>
        <taxon>Streptophyta</taxon>
        <taxon>Embryophyta</taxon>
        <taxon>Tracheophyta</taxon>
        <taxon>Spermatophyta</taxon>
        <taxon>Magnoliopsida</taxon>
        <taxon>eudicotyledons</taxon>
        <taxon>Gunneridae</taxon>
        <taxon>Pentapetalae</taxon>
        <taxon>rosids</taxon>
        <taxon>fabids</taxon>
        <taxon>Fabales</taxon>
        <taxon>Fabaceae</taxon>
        <taxon>Papilionoideae</taxon>
        <taxon>50 kb inversion clade</taxon>
        <taxon>NPAAA clade</taxon>
        <taxon>indigoferoid/millettioid clade</taxon>
        <taxon>Phaseoleae</taxon>
        <taxon>Vigna</taxon>
    </lineage>
</organism>
<dbReference type="GO" id="GO:0080044">
    <property type="term" value="F:quercetin 7-O-glucosyltransferase activity"/>
    <property type="evidence" value="ECO:0007669"/>
    <property type="project" value="TreeGrafter"/>
</dbReference>
<dbReference type="Gene3D" id="3.40.50.2000">
    <property type="entry name" value="Glycogen Phosphorylase B"/>
    <property type="match status" value="2"/>
</dbReference>
<evidence type="ECO:0000313" key="6">
    <source>
        <dbReference type="Proteomes" id="UP000087766"/>
    </source>
</evidence>
<evidence type="ECO:0000313" key="7">
    <source>
        <dbReference type="RefSeq" id="XP_014519473.1"/>
    </source>
</evidence>
<evidence type="ECO:0000256" key="1">
    <source>
        <dbReference type="ARBA" id="ARBA00009995"/>
    </source>
</evidence>
<dbReference type="Pfam" id="PF00201">
    <property type="entry name" value="UDPGT"/>
    <property type="match status" value="1"/>
</dbReference>
<gene>
    <name evidence="7" type="primary">LOC106776508</name>
</gene>
<dbReference type="InterPro" id="IPR035595">
    <property type="entry name" value="UDP_glycos_trans_CS"/>
</dbReference>
<reference evidence="6" key="1">
    <citation type="journal article" date="2014" name="Nat. Commun.">
        <title>Genome sequence of mungbean and insights into evolution within Vigna species.</title>
        <authorList>
            <person name="Kang Y.J."/>
            <person name="Kim S.K."/>
            <person name="Kim M.Y."/>
            <person name="Lestari P."/>
            <person name="Kim K.H."/>
            <person name="Ha B.K."/>
            <person name="Jun T.H."/>
            <person name="Hwang W.J."/>
            <person name="Lee T."/>
            <person name="Lee J."/>
            <person name="Shim S."/>
            <person name="Yoon M.Y."/>
            <person name="Jang Y.E."/>
            <person name="Han K.S."/>
            <person name="Taeprayoon P."/>
            <person name="Yoon N."/>
            <person name="Somta P."/>
            <person name="Tanya P."/>
            <person name="Kim K.S."/>
            <person name="Gwag J.G."/>
            <person name="Moon J.K."/>
            <person name="Lee Y.H."/>
            <person name="Park B.S."/>
            <person name="Bombarely A."/>
            <person name="Doyle J.J."/>
            <person name="Jackson S.A."/>
            <person name="Schafleitner R."/>
            <person name="Srinives P."/>
            <person name="Varshney R.K."/>
            <person name="Lee S.H."/>
        </authorList>
    </citation>
    <scope>NUCLEOTIDE SEQUENCE [LARGE SCALE GENOMIC DNA]</scope>
    <source>
        <strain evidence="6">cv. VC1973A</strain>
    </source>
</reference>
<reference evidence="7" key="2">
    <citation type="submission" date="2025-08" db="UniProtKB">
        <authorList>
            <consortium name="RefSeq"/>
        </authorList>
    </citation>
    <scope>IDENTIFICATION</scope>
    <source>
        <tissue evidence="7">Leaf</tissue>
    </source>
</reference>
<dbReference type="SUPFAM" id="SSF53756">
    <property type="entry name" value="UDP-Glycosyltransferase/glycogen phosphorylase"/>
    <property type="match status" value="1"/>
</dbReference>
<accession>A0A1S3VM74</accession>
<keyword evidence="6" id="KW-1185">Reference proteome</keyword>
<proteinExistence type="inferred from homology"/>
<dbReference type="GeneID" id="106776508"/>
<evidence type="ECO:0000256" key="2">
    <source>
        <dbReference type="ARBA" id="ARBA00022679"/>
    </source>
</evidence>
<dbReference type="PANTHER" id="PTHR11926:SF1392">
    <property type="entry name" value="GLYCOSYLTRANSFERASE"/>
    <property type="match status" value="1"/>
</dbReference>
<name>A0A1S3VM74_VIGRR</name>
<dbReference type="InterPro" id="IPR002213">
    <property type="entry name" value="UDP_glucos_trans"/>
</dbReference>
<dbReference type="EC" id="2.4.1.-" evidence="4"/>
<feature type="chain" id="PRO_5010346406" description="Glycosyltransferase" evidence="5">
    <location>
        <begin position="20"/>
        <end position="482"/>
    </location>
</feature>
<sequence>MAEAHVLIFPLPLSAHVLSMLKLAELLVLQNLRVTFLTTDTIHSRLARFGEIKVLSESYPTLHFKTFSDCNDEGDHPGFGDRIWDFISSVTLHAKPFLRDILLSHTPQIPKPSCVIQDGIFGSLSSGVATELNISIPIIHFRTVSSCCFWAYISATKLLQFQELPIRGDDDMDRIIKHLPGMENLLRCRDLPSFFRPNKEGNSTFESYADRSRQSLAADALILNSFEDLEGPVLSQIRHNFSKVYTVGPLHHHLNMRKAESNKGKEIPRFKNSVFQVDRSCMTWLDAQPEGSVMYVSFGSTTIVNKEDLMEIWHGLVNSKKGFLWVIRPDIVAGKHNEDRIPNEVKEGTKERGCIVEWAPQEEVLTHKAIGGFLTHSGWNSTLESLVAGVPMICWPYFADQQINSRFVSEVWKVGLDMKDICDRDVVEKMVNDVMVHRREEFLKSAQAMAMLAHKSVSPGGSSYTSLHDLIEYIISASREND</sequence>
<protein>
    <recommendedName>
        <fullName evidence="4">Glycosyltransferase</fullName>
        <ecNumber evidence="4">2.4.1.-</ecNumber>
    </recommendedName>
</protein>
<dbReference type="PROSITE" id="PS00375">
    <property type="entry name" value="UDPGT"/>
    <property type="match status" value="1"/>
</dbReference>
<keyword evidence="5" id="KW-0732">Signal</keyword>